<reference evidence="3" key="1">
    <citation type="submission" date="2017-09" db="EMBL/GenBank/DDBJ databases">
        <title>Depth-based differentiation of microbial function through sediment-hosted aquifers and enrichment of novel symbionts in the deep terrestrial subsurface.</title>
        <authorList>
            <person name="Probst A.J."/>
            <person name="Ladd B."/>
            <person name="Jarett J.K."/>
            <person name="Geller-Mcgrath D.E."/>
            <person name="Sieber C.M.K."/>
            <person name="Emerson J.B."/>
            <person name="Anantharaman K."/>
            <person name="Thomas B.C."/>
            <person name="Malmstrom R."/>
            <person name="Stieglmeier M."/>
            <person name="Klingl A."/>
            <person name="Woyke T."/>
            <person name="Ryan C.M."/>
            <person name="Banfield J.F."/>
        </authorList>
    </citation>
    <scope>NUCLEOTIDE SEQUENCE [LARGE SCALE GENOMIC DNA]</scope>
</reference>
<proteinExistence type="predicted"/>
<keyword evidence="1" id="KW-1133">Transmembrane helix</keyword>
<keyword evidence="1" id="KW-0812">Transmembrane</keyword>
<feature type="transmembrane region" description="Helical" evidence="1">
    <location>
        <begin position="229"/>
        <end position="250"/>
    </location>
</feature>
<evidence type="ECO:0000313" key="2">
    <source>
        <dbReference type="EMBL" id="PIZ96841.1"/>
    </source>
</evidence>
<feature type="transmembrane region" description="Helical" evidence="1">
    <location>
        <begin position="262"/>
        <end position="285"/>
    </location>
</feature>
<feature type="transmembrane region" description="Helical" evidence="1">
    <location>
        <begin position="141"/>
        <end position="167"/>
    </location>
</feature>
<keyword evidence="1" id="KW-0472">Membrane</keyword>
<feature type="transmembrane region" description="Helical" evidence="1">
    <location>
        <begin position="23"/>
        <end position="43"/>
    </location>
</feature>
<accession>A0A2M7VBZ7</accession>
<feature type="transmembrane region" description="Helical" evidence="1">
    <location>
        <begin position="84"/>
        <end position="107"/>
    </location>
</feature>
<dbReference type="AlphaFoldDB" id="A0A2M7VBZ7"/>
<feature type="transmembrane region" description="Helical" evidence="1">
    <location>
        <begin position="291"/>
        <end position="312"/>
    </location>
</feature>
<evidence type="ECO:0000256" key="1">
    <source>
        <dbReference type="SAM" id="Phobius"/>
    </source>
</evidence>
<sequence length="329" mass="37725">MKEPTYREALTHGWHLAWHHKSLWVFGLFAAFLGQMGIFEYLAQSMVGASRMGSPSSFVFVKNMFEGFRWSDFAALFHTSSDKIVWLVWLIIIFIAMALLLTFVAVVSQGTIVHNTAKSLGGLRPKFVDVDKSWHESRIHFWRLFVLNLFKKIITLLFVTFIAWGMWNASFYGSSVGSLLLFIAIFLLATIIGMVLSLWLIYAVGYVVVEEKKLIEACRLAWRLFTRHWLVSLEIGFIFIILNVFLALLILGGMYILFLPSLFLWTLLALTGNAVFYVLGVLMGFVLFSLYLMLLGSIFVIFSTSTWTYLFVKMHKKGLKSHLVRLFHG</sequence>
<name>A0A2M7VBZ7_9BACT</name>
<evidence type="ECO:0000313" key="3">
    <source>
        <dbReference type="Proteomes" id="UP000231453"/>
    </source>
</evidence>
<gene>
    <name evidence="2" type="ORF">COX80_00370</name>
</gene>
<dbReference type="Proteomes" id="UP000231453">
    <property type="component" value="Unassembled WGS sequence"/>
</dbReference>
<comment type="caution">
    <text evidence="2">The sequence shown here is derived from an EMBL/GenBank/DDBJ whole genome shotgun (WGS) entry which is preliminary data.</text>
</comment>
<protein>
    <recommendedName>
        <fullName evidence="4">Glycerophosphoryl diester phosphodiesterase membrane domain-containing protein</fullName>
    </recommendedName>
</protein>
<evidence type="ECO:0008006" key="4">
    <source>
        <dbReference type="Google" id="ProtNLM"/>
    </source>
</evidence>
<dbReference type="EMBL" id="PFPL01000006">
    <property type="protein sequence ID" value="PIZ96841.1"/>
    <property type="molecule type" value="Genomic_DNA"/>
</dbReference>
<feature type="transmembrane region" description="Helical" evidence="1">
    <location>
        <begin position="179"/>
        <end position="209"/>
    </location>
</feature>
<organism evidence="2 3">
    <name type="scientific">Candidatus Magasanikbacteria bacterium CG_4_10_14_0_2_um_filter_33_14</name>
    <dbReference type="NCBI Taxonomy" id="1974636"/>
    <lineage>
        <taxon>Bacteria</taxon>
        <taxon>Candidatus Magasanikiibacteriota</taxon>
    </lineage>
</organism>